<proteinExistence type="inferred from homology"/>
<dbReference type="GO" id="GO:0006629">
    <property type="term" value="P:lipid metabolic process"/>
    <property type="evidence" value="ECO:0007669"/>
    <property type="project" value="UniProtKB-KW"/>
</dbReference>
<dbReference type="InterPro" id="IPR036514">
    <property type="entry name" value="SGNH_hydro_sf"/>
</dbReference>
<dbReference type="EMBL" id="KZ305089">
    <property type="protein sequence ID" value="PIA28327.1"/>
    <property type="molecule type" value="Genomic_DNA"/>
</dbReference>
<evidence type="ECO:0000256" key="2">
    <source>
        <dbReference type="ARBA" id="ARBA00022801"/>
    </source>
</evidence>
<evidence type="ECO:0000256" key="4">
    <source>
        <dbReference type="SAM" id="SignalP"/>
    </source>
</evidence>
<evidence type="ECO:0000313" key="6">
    <source>
        <dbReference type="Proteomes" id="UP000230069"/>
    </source>
</evidence>
<dbReference type="SUPFAM" id="SSF52266">
    <property type="entry name" value="SGNH hydrolase"/>
    <property type="match status" value="1"/>
</dbReference>
<dbReference type="STRING" id="218851.A0A2G5CBT0"/>
<protein>
    <recommendedName>
        <fullName evidence="7">SGNH hydrolase-type esterase domain-containing protein</fullName>
    </recommendedName>
</protein>
<keyword evidence="4" id="KW-0732">Signal</keyword>
<gene>
    <name evidence="5" type="ORF">AQUCO_07200172v1</name>
</gene>
<dbReference type="AlphaFoldDB" id="A0A2G5CBT0"/>
<dbReference type="CDD" id="cd01837">
    <property type="entry name" value="SGNH_plant_lipase_like"/>
    <property type="match status" value="1"/>
</dbReference>
<keyword evidence="3" id="KW-0443">Lipid metabolism</keyword>
<dbReference type="InterPro" id="IPR035669">
    <property type="entry name" value="SGNH_plant_lipase-like"/>
</dbReference>
<dbReference type="GO" id="GO:0016788">
    <property type="term" value="F:hydrolase activity, acting on ester bonds"/>
    <property type="evidence" value="ECO:0007669"/>
    <property type="project" value="InterPro"/>
</dbReference>
<comment type="similarity">
    <text evidence="1">Belongs to the 'GDSL' lipolytic enzyme family.</text>
</comment>
<evidence type="ECO:0000256" key="1">
    <source>
        <dbReference type="ARBA" id="ARBA00008668"/>
    </source>
</evidence>
<dbReference type="Gene3D" id="3.40.50.1110">
    <property type="entry name" value="SGNH hydrolase"/>
    <property type="match status" value="1"/>
</dbReference>
<name>A0A2G5CBT0_AQUCA</name>
<dbReference type="Proteomes" id="UP000230069">
    <property type="component" value="Unassembled WGS sequence"/>
</dbReference>
<dbReference type="InParanoid" id="A0A2G5CBT0"/>
<feature type="signal peptide" evidence="4">
    <location>
        <begin position="1"/>
        <end position="30"/>
    </location>
</feature>
<dbReference type="OrthoDB" id="1600564at2759"/>
<evidence type="ECO:0000313" key="5">
    <source>
        <dbReference type="EMBL" id="PIA28327.1"/>
    </source>
</evidence>
<dbReference type="Pfam" id="PF00657">
    <property type="entry name" value="Lipase_GDSL"/>
    <property type="match status" value="1"/>
</dbReference>
<reference evidence="5 6" key="1">
    <citation type="submission" date="2017-09" db="EMBL/GenBank/DDBJ databases">
        <title>WGS assembly of Aquilegia coerulea Goldsmith.</title>
        <authorList>
            <person name="Hodges S."/>
            <person name="Kramer E."/>
            <person name="Nordborg M."/>
            <person name="Tomkins J."/>
            <person name="Borevitz J."/>
            <person name="Derieg N."/>
            <person name="Yan J."/>
            <person name="Mihaltcheva S."/>
            <person name="Hayes R.D."/>
            <person name="Rokhsar D."/>
        </authorList>
    </citation>
    <scope>NUCLEOTIDE SEQUENCE [LARGE SCALE GENOMIC DNA]</scope>
    <source>
        <strain evidence="6">cv. Goldsmith</strain>
    </source>
</reference>
<keyword evidence="2" id="KW-0378">Hydrolase</keyword>
<dbReference type="InterPro" id="IPR001087">
    <property type="entry name" value="GDSL"/>
</dbReference>
<evidence type="ECO:0008006" key="7">
    <source>
        <dbReference type="Google" id="ProtNLM"/>
    </source>
</evidence>
<dbReference type="PANTHER" id="PTHR46020:SF32">
    <property type="entry name" value="GDSL ESTERASE_LIPASE"/>
    <property type="match status" value="1"/>
</dbReference>
<feature type="chain" id="PRO_5013834942" description="SGNH hydrolase-type esterase domain-containing protein" evidence="4">
    <location>
        <begin position="31"/>
        <end position="370"/>
    </location>
</feature>
<organism evidence="5 6">
    <name type="scientific">Aquilegia coerulea</name>
    <name type="common">Rocky mountain columbine</name>
    <dbReference type="NCBI Taxonomy" id="218851"/>
    <lineage>
        <taxon>Eukaryota</taxon>
        <taxon>Viridiplantae</taxon>
        <taxon>Streptophyta</taxon>
        <taxon>Embryophyta</taxon>
        <taxon>Tracheophyta</taxon>
        <taxon>Spermatophyta</taxon>
        <taxon>Magnoliopsida</taxon>
        <taxon>Ranunculales</taxon>
        <taxon>Ranunculaceae</taxon>
        <taxon>Thalictroideae</taxon>
        <taxon>Aquilegia</taxon>
    </lineage>
</organism>
<keyword evidence="6" id="KW-1185">Reference proteome</keyword>
<evidence type="ECO:0000256" key="3">
    <source>
        <dbReference type="ARBA" id="ARBA00023098"/>
    </source>
</evidence>
<sequence>MEIQMKQLSFLHYFFFFFALIITGNQLVQGSSNHHHHHSHHHHHRNLQQHHGNRIGVSKLFVFGDSYADTGNNRRSAGSWSMPYGITFPGKPSGRYSDGRVFTDYLASYLRIKSPIPYKWRKIGKEALRYGMNFAYGGTGVFNTHVPEPNMTTQIDFFQTLIQEGAYTKHDLSSSIALVSIAGNDYGTYTGNNGTDEGLPAFITSVTNQLVLDVKRIYDLGVRKVAVTALQPLGCLPRSTVVSSFQNCNGTQNTAVNFHNQLLQDAVVKLNNSTKDSAFVILDLYNAFMSVFNSQKDKAGSLKFQNPLTPCCLGINNQYSCGSVDEHGVKKYGICNDPKSTFFWDTVHPTQQGWLAVYSALRGSLDQLYH</sequence>
<dbReference type="FunCoup" id="A0A2G5CBT0">
    <property type="interactions" value="923"/>
</dbReference>
<dbReference type="PANTHER" id="PTHR46020">
    <property type="entry name" value="OSJNBB0059K02.9 PROTEIN"/>
    <property type="match status" value="1"/>
</dbReference>
<accession>A0A2G5CBT0</accession>